<keyword evidence="5" id="KW-0460">Magnesium</keyword>
<evidence type="ECO:0000313" key="8">
    <source>
        <dbReference type="EMBL" id="MDY0406951.1"/>
    </source>
</evidence>
<feature type="domain" description="Nudix hydrolase" evidence="7">
    <location>
        <begin position="23"/>
        <end position="163"/>
    </location>
</feature>
<name>A0ABU5CKV6_9BACI</name>
<evidence type="ECO:0000259" key="7">
    <source>
        <dbReference type="PROSITE" id="PS51462"/>
    </source>
</evidence>
<comment type="cofactor">
    <cofactor evidence="2">
        <name>Mg(2+)</name>
        <dbReference type="ChEBI" id="CHEBI:18420"/>
    </cofactor>
</comment>
<gene>
    <name evidence="8" type="ORF">P5G51_017830</name>
</gene>
<evidence type="ECO:0000256" key="2">
    <source>
        <dbReference type="ARBA" id="ARBA00001946"/>
    </source>
</evidence>
<evidence type="ECO:0000256" key="3">
    <source>
        <dbReference type="ARBA" id="ARBA00022723"/>
    </source>
</evidence>
<dbReference type="InterPro" id="IPR015797">
    <property type="entry name" value="NUDIX_hydrolase-like_dom_sf"/>
</dbReference>
<dbReference type="InterPro" id="IPR000086">
    <property type="entry name" value="NUDIX_hydrolase_dom"/>
</dbReference>
<protein>
    <submittedName>
        <fullName evidence="8">CoA pyrophosphatase</fullName>
        <ecNumber evidence="8">3.6.1.55</ecNumber>
    </submittedName>
</protein>
<dbReference type="RefSeq" id="WP_306067619.1">
    <property type="nucleotide sequence ID" value="NZ_JAROCA020000003.1"/>
</dbReference>
<dbReference type="PROSITE" id="PS51462">
    <property type="entry name" value="NUDIX"/>
    <property type="match status" value="1"/>
</dbReference>
<dbReference type="CDD" id="cd03426">
    <property type="entry name" value="NUDIX_CoAse_Nudt7"/>
    <property type="match status" value="1"/>
</dbReference>
<keyword evidence="6" id="KW-0464">Manganese</keyword>
<accession>A0ABU5CKV6</accession>
<comment type="caution">
    <text evidence="8">The sequence shown here is derived from an EMBL/GenBank/DDBJ whole genome shotgun (WGS) entry which is preliminary data.</text>
</comment>
<proteinExistence type="predicted"/>
<evidence type="ECO:0000256" key="6">
    <source>
        <dbReference type="ARBA" id="ARBA00023211"/>
    </source>
</evidence>
<dbReference type="PANTHER" id="PTHR12992">
    <property type="entry name" value="NUDIX HYDROLASE"/>
    <property type="match status" value="1"/>
</dbReference>
<dbReference type="GO" id="GO:0035539">
    <property type="term" value="F:8-oxo-7,8-dihydrodeoxyguanosine triphosphate pyrophosphatase activity"/>
    <property type="evidence" value="ECO:0007669"/>
    <property type="project" value="UniProtKB-EC"/>
</dbReference>
<dbReference type="PANTHER" id="PTHR12992:SF11">
    <property type="entry name" value="MITOCHONDRIAL COENZYME A DIPHOSPHATASE NUDT8"/>
    <property type="match status" value="1"/>
</dbReference>
<evidence type="ECO:0000256" key="5">
    <source>
        <dbReference type="ARBA" id="ARBA00022842"/>
    </source>
</evidence>
<comment type="cofactor">
    <cofactor evidence="1">
        <name>Mn(2+)</name>
        <dbReference type="ChEBI" id="CHEBI:29035"/>
    </cofactor>
</comment>
<dbReference type="Proteomes" id="UP001228376">
    <property type="component" value="Unassembled WGS sequence"/>
</dbReference>
<keyword evidence="4 8" id="KW-0378">Hydrolase</keyword>
<keyword evidence="9" id="KW-1185">Reference proteome</keyword>
<organism evidence="8 9">
    <name type="scientific">Tigheibacillus jepli</name>
    <dbReference type="NCBI Taxonomy" id="3035914"/>
    <lineage>
        <taxon>Bacteria</taxon>
        <taxon>Bacillati</taxon>
        <taxon>Bacillota</taxon>
        <taxon>Bacilli</taxon>
        <taxon>Bacillales</taxon>
        <taxon>Bacillaceae</taxon>
        <taxon>Tigheibacillus</taxon>
    </lineage>
</organism>
<dbReference type="EMBL" id="JAROCA020000003">
    <property type="protein sequence ID" value="MDY0406951.1"/>
    <property type="molecule type" value="Genomic_DNA"/>
</dbReference>
<evidence type="ECO:0000256" key="4">
    <source>
        <dbReference type="ARBA" id="ARBA00022801"/>
    </source>
</evidence>
<dbReference type="Pfam" id="PF00293">
    <property type="entry name" value="NUDIX"/>
    <property type="match status" value="1"/>
</dbReference>
<evidence type="ECO:0000313" key="9">
    <source>
        <dbReference type="Proteomes" id="UP001228376"/>
    </source>
</evidence>
<dbReference type="SUPFAM" id="SSF55811">
    <property type="entry name" value="Nudix"/>
    <property type="match status" value="1"/>
</dbReference>
<dbReference type="InterPro" id="IPR045121">
    <property type="entry name" value="CoAse"/>
</dbReference>
<evidence type="ECO:0000256" key="1">
    <source>
        <dbReference type="ARBA" id="ARBA00001936"/>
    </source>
</evidence>
<dbReference type="EC" id="3.6.1.55" evidence="8"/>
<sequence length="204" mass="23352">MNTAQIMAKLKNRQPVMMGYDTFKISAVLLPIMEIDGEPHILFEARSMSLRRQPGDICFPGGRMEPSDPSARHCAIRETMEEIGVAAESIENIQQLDYIVSDFGRVIYPFAGVIPGSAPIRPNPAEVAETFTVPLQFFLEHEPQRHLVKLQAIPDKDFPYDLIIGGKDYDWQVRHIEELFYQYKDRVIWGLTAKILHHFVTLIK</sequence>
<keyword evidence="3" id="KW-0479">Metal-binding</keyword>
<dbReference type="Gene3D" id="3.90.79.10">
    <property type="entry name" value="Nucleoside Triphosphate Pyrophosphohydrolase"/>
    <property type="match status" value="1"/>
</dbReference>
<reference evidence="8 9" key="1">
    <citation type="submission" date="2023-10" db="EMBL/GenBank/DDBJ databases">
        <title>179-bfca-hs.</title>
        <authorList>
            <person name="Miliotis G."/>
            <person name="Sengupta P."/>
            <person name="Hameed A."/>
            <person name="Chuvochina M."/>
            <person name="Mcdonagh F."/>
            <person name="Simpson A.C."/>
            <person name="Singh N.K."/>
            <person name="Rekha P.D."/>
            <person name="Raman K."/>
            <person name="Hugenholtz P."/>
            <person name="Venkateswaran K."/>
        </authorList>
    </citation>
    <scope>NUCLEOTIDE SEQUENCE [LARGE SCALE GENOMIC DNA]</scope>
    <source>
        <strain evidence="8 9">179-BFC-A-HS</strain>
    </source>
</reference>